<dbReference type="GO" id="GO:0005524">
    <property type="term" value="F:ATP binding"/>
    <property type="evidence" value="ECO:0007669"/>
    <property type="project" value="UniProtKB-KW"/>
</dbReference>
<comment type="similarity">
    <text evidence="1">Belongs to the helicase family. RecQ subfamily.</text>
</comment>
<dbReference type="GO" id="GO:0000723">
    <property type="term" value="P:telomere maintenance"/>
    <property type="evidence" value="ECO:0007669"/>
    <property type="project" value="TreeGrafter"/>
</dbReference>
<evidence type="ECO:0000313" key="9">
    <source>
        <dbReference type="Proteomes" id="UP000219338"/>
    </source>
</evidence>
<dbReference type="STRING" id="47428.A0A284RXN1"/>
<feature type="compositionally biased region" description="Basic residues" evidence="6">
    <location>
        <begin position="562"/>
        <end position="576"/>
    </location>
</feature>
<evidence type="ECO:0000256" key="6">
    <source>
        <dbReference type="SAM" id="MobiDB-lite"/>
    </source>
</evidence>
<dbReference type="Pfam" id="PF00270">
    <property type="entry name" value="DEAD"/>
    <property type="match status" value="1"/>
</dbReference>
<feature type="compositionally biased region" description="Basic residues" evidence="6">
    <location>
        <begin position="633"/>
        <end position="642"/>
    </location>
</feature>
<dbReference type="PANTHER" id="PTHR13710">
    <property type="entry name" value="DNA HELICASE RECQ FAMILY MEMBER"/>
    <property type="match status" value="1"/>
</dbReference>
<dbReference type="GO" id="GO:0003676">
    <property type="term" value="F:nucleic acid binding"/>
    <property type="evidence" value="ECO:0007669"/>
    <property type="project" value="InterPro"/>
</dbReference>
<evidence type="ECO:0000259" key="7">
    <source>
        <dbReference type="PROSITE" id="PS51194"/>
    </source>
</evidence>
<dbReference type="EC" id="5.6.2.4" evidence="5"/>
<evidence type="ECO:0000313" key="8">
    <source>
        <dbReference type="EMBL" id="SJL13507.1"/>
    </source>
</evidence>
<gene>
    <name evidence="8" type="ORF">ARMOST_16951</name>
</gene>
<dbReference type="InterPro" id="IPR011545">
    <property type="entry name" value="DEAD/DEAH_box_helicase_dom"/>
</dbReference>
<name>A0A284RXN1_ARMOS</name>
<feature type="region of interest" description="Disordered" evidence="6">
    <location>
        <begin position="433"/>
        <end position="474"/>
    </location>
</feature>
<dbReference type="GO" id="GO:0000724">
    <property type="term" value="P:double-strand break repair via homologous recombination"/>
    <property type="evidence" value="ECO:0007669"/>
    <property type="project" value="TreeGrafter"/>
</dbReference>
<dbReference type="SUPFAM" id="SSF52540">
    <property type="entry name" value="P-loop containing nucleoside triphosphate hydrolases"/>
    <property type="match status" value="1"/>
</dbReference>
<dbReference type="GO" id="GO:0043138">
    <property type="term" value="F:3'-5' DNA helicase activity"/>
    <property type="evidence" value="ECO:0007669"/>
    <property type="project" value="UniProtKB-EC"/>
</dbReference>
<feature type="domain" description="Helicase C-terminal" evidence="7">
    <location>
        <begin position="227"/>
        <end position="379"/>
    </location>
</feature>
<dbReference type="OMA" id="IFCETIN"/>
<dbReference type="OrthoDB" id="3269685at2759"/>
<comment type="catalytic activity">
    <reaction evidence="4">
        <text>Couples ATP hydrolysis with the unwinding of duplex DNA by translocating in the 3'-5' direction.</text>
        <dbReference type="EC" id="5.6.2.4"/>
    </reaction>
</comment>
<keyword evidence="3" id="KW-0067">ATP-binding</keyword>
<evidence type="ECO:0000256" key="4">
    <source>
        <dbReference type="ARBA" id="ARBA00034617"/>
    </source>
</evidence>
<dbReference type="Proteomes" id="UP000219338">
    <property type="component" value="Unassembled WGS sequence"/>
</dbReference>
<dbReference type="SMART" id="SM00487">
    <property type="entry name" value="DEXDc"/>
    <property type="match status" value="1"/>
</dbReference>
<keyword evidence="9" id="KW-1185">Reference proteome</keyword>
<dbReference type="GO" id="GO:0005737">
    <property type="term" value="C:cytoplasm"/>
    <property type="evidence" value="ECO:0007669"/>
    <property type="project" value="TreeGrafter"/>
</dbReference>
<evidence type="ECO:0000256" key="5">
    <source>
        <dbReference type="ARBA" id="ARBA00034808"/>
    </source>
</evidence>
<dbReference type="InterPro" id="IPR001650">
    <property type="entry name" value="Helicase_C-like"/>
</dbReference>
<feature type="region of interest" description="Disordered" evidence="6">
    <location>
        <begin position="556"/>
        <end position="642"/>
    </location>
</feature>
<dbReference type="EMBL" id="FUEG01000020">
    <property type="protein sequence ID" value="SJL13507.1"/>
    <property type="molecule type" value="Genomic_DNA"/>
</dbReference>
<dbReference type="GO" id="GO:0009378">
    <property type="term" value="F:four-way junction helicase activity"/>
    <property type="evidence" value="ECO:0007669"/>
    <property type="project" value="TreeGrafter"/>
</dbReference>
<dbReference type="PANTHER" id="PTHR13710:SF157">
    <property type="entry name" value="DNA HELICASE"/>
    <property type="match status" value="1"/>
</dbReference>
<keyword evidence="2" id="KW-0547">Nucleotide-binding</keyword>
<evidence type="ECO:0000256" key="3">
    <source>
        <dbReference type="ARBA" id="ARBA00022840"/>
    </source>
</evidence>
<dbReference type="Gene3D" id="3.40.50.300">
    <property type="entry name" value="P-loop containing nucleotide triphosphate hydrolases"/>
    <property type="match status" value="2"/>
</dbReference>
<accession>A0A284RXN1</accession>
<dbReference type="GO" id="GO:0005694">
    <property type="term" value="C:chromosome"/>
    <property type="evidence" value="ECO:0007669"/>
    <property type="project" value="TreeGrafter"/>
</dbReference>
<evidence type="ECO:0000256" key="2">
    <source>
        <dbReference type="ARBA" id="ARBA00022741"/>
    </source>
</evidence>
<organism evidence="8 9">
    <name type="scientific">Armillaria ostoyae</name>
    <name type="common">Armillaria root rot fungus</name>
    <dbReference type="NCBI Taxonomy" id="47428"/>
    <lineage>
        <taxon>Eukaryota</taxon>
        <taxon>Fungi</taxon>
        <taxon>Dikarya</taxon>
        <taxon>Basidiomycota</taxon>
        <taxon>Agaricomycotina</taxon>
        <taxon>Agaricomycetes</taxon>
        <taxon>Agaricomycetidae</taxon>
        <taxon>Agaricales</taxon>
        <taxon>Marasmiineae</taxon>
        <taxon>Physalacriaceae</taxon>
        <taxon>Armillaria</taxon>
    </lineage>
</organism>
<dbReference type="InterPro" id="IPR027417">
    <property type="entry name" value="P-loop_NTPase"/>
</dbReference>
<dbReference type="Pfam" id="PF00271">
    <property type="entry name" value="Helicase_C"/>
    <property type="match status" value="1"/>
</dbReference>
<dbReference type="InterPro" id="IPR014001">
    <property type="entry name" value="Helicase_ATP-bd"/>
</dbReference>
<proteinExistence type="inferred from homology"/>
<dbReference type="AlphaFoldDB" id="A0A284RXN1"/>
<protein>
    <recommendedName>
        <fullName evidence="5">DNA 3'-5' helicase</fullName>
        <ecNumber evidence="5">5.6.2.4</ecNumber>
    </recommendedName>
</protein>
<dbReference type="PROSITE" id="PS51194">
    <property type="entry name" value="HELICASE_CTER"/>
    <property type="match status" value="1"/>
</dbReference>
<dbReference type="GO" id="GO:0005654">
    <property type="term" value="C:nucleoplasm"/>
    <property type="evidence" value="ECO:0007669"/>
    <property type="project" value="TreeGrafter"/>
</dbReference>
<reference evidence="9" key="1">
    <citation type="journal article" date="2017" name="Nat. Ecol. Evol.">
        <title>Genome expansion and lineage-specific genetic innovations in the forest pathogenic fungi Armillaria.</title>
        <authorList>
            <person name="Sipos G."/>
            <person name="Prasanna A.N."/>
            <person name="Walter M.C."/>
            <person name="O'Connor E."/>
            <person name="Balint B."/>
            <person name="Krizsan K."/>
            <person name="Kiss B."/>
            <person name="Hess J."/>
            <person name="Varga T."/>
            <person name="Slot J."/>
            <person name="Riley R."/>
            <person name="Boka B."/>
            <person name="Rigling D."/>
            <person name="Barry K."/>
            <person name="Lee J."/>
            <person name="Mihaltcheva S."/>
            <person name="LaButti K."/>
            <person name="Lipzen A."/>
            <person name="Waldron R."/>
            <person name="Moloney N.M."/>
            <person name="Sperisen C."/>
            <person name="Kredics L."/>
            <person name="Vagvoelgyi C."/>
            <person name="Patrignani A."/>
            <person name="Fitzpatrick D."/>
            <person name="Nagy I."/>
            <person name="Doyle S."/>
            <person name="Anderson J.B."/>
            <person name="Grigoriev I.V."/>
            <person name="Gueldener U."/>
            <person name="Muensterkoetter M."/>
            <person name="Nagy L.G."/>
        </authorList>
    </citation>
    <scope>NUCLEOTIDE SEQUENCE [LARGE SCALE GENOMIC DNA]</scope>
    <source>
        <strain evidence="9">C18/9</strain>
    </source>
</reference>
<sequence length="642" mass="71255">MVSEFRWQNPRGLETLRDIVKKLVPAWKHGLTDIQELAVSRILDGEDVLLCTATGSGKSASFAIPILVHQELSRNPAAYPNIRSRKLPVGIVVTPTNGLAANIVSGLKEFGIDGLTYNQETLTEARKAGRSIYEDLNGAEYPPRTHSAKISSMPAPKNVTSYSSGGMASAHASSILAPSSVDDFLQLYLLLSLGFTGDRFHILRRSNERLNTQFIIEVLESAISGNEFPQLLSYISSGRKTIIHCKTINQVFRVYLYLWRMEPSGVNHLRRVRMYHSLCPPTYNTDTLRLLDEDPYCQIVIATIAFANGINVKTLLDSITIGWSDTLAITWQEKGRVGRDDKSDGRGVCLVPKSTFKAAKNHLNGNTSKSSKQQTDDAAARVLTEKLCLIAAVNREFKNPPPEISTLDCIEAKRRLPCSLCCKRAGIILRFHAPDDPPDTEMPEPFPQAEVPPSTPKKRSKAAPDQLKKKEKEASRERLLAFDAAVWTAERNSPSERNRPRSSFFPAPLVNRLLASLLKISSLEDLDAILSSESWPFIPTQHDALFAVISQIQREIQDQRKTSRRSRNAKQRAKRRGGMDSPIPSDNEDTRSPSPLSPNPEITAPEPLNAPSSPPPSTLPQKRKALEDVTNKVPRKRAPQLS</sequence>
<evidence type="ECO:0000256" key="1">
    <source>
        <dbReference type="ARBA" id="ARBA00005446"/>
    </source>
</evidence>